<dbReference type="InterPro" id="IPR005013">
    <property type="entry name" value="DDOST_48_kDa_subunit"/>
</dbReference>
<comment type="subcellular location">
    <subcellularLocation>
        <location evidence="1">Endoplasmic reticulum membrane</location>
        <topology evidence="1">Single-pass type I membrane protein</topology>
    </subcellularLocation>
</comment>
<name>A0ABM1QFD4_CAMSA</name>
<dbReference type="PANTHER" id="PTHR10830">
    <property type="entry name" value="DOLICHYL-DIPHOSPHOOLIGOSACCHARIDE--PROTEIN GLYCOSYLTRANSFERASE 48 KDA SUBUNIT"/>
    <property type="match status" value="1"/>
</dbReference>
<dbReference type="InterPro" id="IPR055457">
    <property type="entry name" value="OST48_N"/>
</dbReference>
<accession>A0ABM1QFD4</accession>
<dbReference type="RefSeq" id="XP_019085472.1">
    <property type="nucleotide sequence ID" value="XM_019229927.1"/>
</dbReference>
<evidence type="ECO:0000313" key="3">
    <source>
        <dbReference type="Proteomes" id="UP000694864"/>
    </source>
</evidence>
<keyword evidence="3" id="KW-1185">Reference proteome</keyword>
<comment type="subunit">
    <text evidence="1">Component of the oligosaccharyltransferase (OST) complex.</text>
</comment>
<sequence>MVIDHTSFSVSDDVDGDHTLIAADDLVKSDVILGKAKIEAPVLFTGVAHSLNPTNNLVFKVLSASPSAYSSNPSSKLSSPPQLTGSTISLVSVMQRSSSEKYFHSLP</sequence>
<evidence type="ECO:0000313" key="4">
    <source>
        <dbReference type="RefSeq" id="XP_019085472.1"/>
    </source>
</evidence>
<comment type="similarity">
    <text evidence="1">Belongs to the DDOST 48 kDa subunit family.</text>
</comment>
<reference evidence="4" key="2">
    <citation type="submission" date="2025-08" db="UniProtKB">
        <authorList>
            <consortium name="RefSeq"/>
        </authorList>
    </citation>
    <scope>IDENTIFICATION</scope>
    <source>
        <tissue evidence="4">Leaf</tissue>
    </source>
</reference>
<reference evidence="3" key="1">
    <citation type="journal article" date="2014" name="Nat. Commun.">
        <title>The emerging biofuel crop Camelina sativa retains a highly undifferentiated hexaploid genome structure.</title>
        <authorList>
            <person name="Kagale S."/>
            <person name="Koh C."/>
            <person name="Nixon J."/>
            <person name="Bollina V."/>
            <person name="Clarke W.E."/>
            <person name="Tuteja R."/>
            <person name="Spillane C."/>
            <person name="Robinson S.J."/>
            <person name="Links M.G."/>
            <person name="Clarke C."/>
            <person name="Higgins E.E."/>
            <person name="Huebert T."/>
            <person name="Sharpe A.G."/>
            <person name="Parkin I.A."/>
        </authorList>
    </citation>
    <scope>NUCLEOTIDE SEQUENCE [LARGE SCALE GENOMIC DNA]</scope>
    <source>
        <strain evidence="3">cv. DH55</strain>
    </source>
</reference>
<keyword evidence="1" id="KW-0256">Endoplasmic reticulum</keyword>
<gene>
    <name evidence="4" type="primary">LOC109125139</name>
</gene>
<dbReference type="Proteomes" id="UP000694864">
    <property type="component" value="Chromosome 9"/>
</dbReference>
<dbReference type="Pfam" id="PF03345">
    <property type="entry name" value="OST48_N"/>
    <property type="match status" value="1"/>
</dbReference>
<comment type="function">
    <text evidence="1">Subunit of the oligosaccharyl transferase (OST) complex that catalyzes the initial transfer of a defined glycan (Glc(3)Man(9)GlcNAc(2) in eukaryotes) from the lipid carrier dolichol-pyrophosphate to an asparagine residue within an Asn-X-Ser/Thr consensus motif in nascent polypeptide chains, the first step in protein N-glycosylation. N-glycosylation occurs cotranslationally and the complex associates with the Sec61 complex at the channel-forming translocon complex that mediates protein translocation across the endoplasmic reticulum (ER).</text>
</comment>
<evidence type="ECO:0000259" key="2">
    <source>
        <dbReference type="Pfam" id="PF03345"/>
    </source>
</evidence>
<evidence type="ECO:0000256" key="1">
    <source>
        <dbReference type="RuleBase" id="RU361142"/>
    </source>
</evidence>
<dbReference type="GeneID" id="109125139"/>
<organism evidence="3 4">
    <name type="scientific">Camelina sativa</name>
    <name type="common">False flax</name>
    <name type="synonym">Myagrum sativum</name>
    <dbReference type="NCBI Taxonomy" id="90675"/>
    <lineage>
        <taxon>Eukaryota</taxon>
        <taxon>Viridiplantae</taxon>
        <taxon>Streptophyta</taxon>
        <taxon>Embryophyta</taxon>
        <taxon>Tracheophyta</taxon>
        <taxon>Spermatophyta</taxon>
        <taxon>Magnoliopsida</taxon>
        <taxon>eudicotyledons</taxon>
        <taxon>Gunneridae</taxon>
        <taxon>Pentapetalae</taxon>
        <taxon>rosids</taxon>
        <taxon>malvids</taxon>
        <taxon>Brassicales</taxon>
        <taxon>Brassicaceae</taxon>
        <taxon>Camelineae</taxon>
        <taxon>Camelina</taxon>
    </lineage>
</organism>
<proteinExistence type="inferred from homology"/>
<comment type="pathway">
    <text evidence="1">Protein modification; protein glycosylation.</text>
</comment>
<dbReference type="PANTHER" id="PTHR10830:SF5">
    <property type="entry name" value="DOLICHYL-DIPHOSPHOOLIGOSACCHARIDE--PROTEIN GLYCOSYLTRANSFERASE 48 KDA SUBUNIT"/>
    <property type="match status" value="1"/>
</dbReference>
<protein>
    <recommendedName>
        <fullName evidence="1">Dolichyl-diphosphooligosaccharide--protein glycosyltransferase 48 kDa subunit</fullName>
        <shortName evidence="1">Oligosaccharyl transferase 48 kDa subunit</shortName>
    </recommendedName>
</protein>
<feature type="domain" description="OST48 N-terminal" evidence="2">
    <location>
        <begin position="2"/>
        <end position="99"/>
    </location>
</feature>